<gene>
    <name evidence="1" type="ORF">Patl1_34009</name>
</gene>
<dbReference type="EMBL" id="CM047910">
    <property type="protein sequence ID" value="KAJ0076335.1"/>
    <property type="molecule type" value="Genomic_DNA"/>
</dbReference>
<accession>A0ACC0ZX07</accession>
<organism evidence="1 2">
    <name type="scientific">Pistacia atlantica</name>
    <dbReference type="NCBI Taxonomy" id="434234"/>
    <lineage>
        <taxon>Eukaryota</taxon>
        <taxon>Viridiplantae</taxon>
        <taxon>Streptophyta</taxon>
        <taxon>Embryophyta</taxon>
        <taxon>Tracheophyta</taxon>
        <taxon>Spermatophyta</taxon>
        <taxon>Magnoliopsida</taxon>
        <taxon>eudicotyledons</taxon>
        <taxon>Gunneridae</taxon>
        <taxon>Pentapetalae</taxon>
        <taxon>rosids</taxon>
        <taxon>malvids</taxon>
        <taxon>Sapindales</taxon>
        <taxon>Anacardiaceae</taxon>
        <taxon>Pistacia</taxon>
    </lineage>
</organism>
<protein>
    <submittedName>
        <fullName evidence="1">Uncharacterized protein</fullName>
    </submittedName>
</protein>
<proteinExistence type="predicted"/>
<sequence length="328" mass="36721">MVIYVLGLAVPHGPPLGSALVEKFECLATGLFVPIFVTTCSMRLQRLTLDFRNEMVKEYAVIASMTLLVKFLSCLGPLLYKKMHKPDAFSLALILSAKGIIELAVYTFMSDGKVLSPEVYHAGLVFVTFSASIVPVLKFEGNHWGAVTLNAFTAICPPKFMHDDICTLALNKLASLIVLPFHRTWYTDGTLESEDHTIRNLNLRILEKAPCSVGILIDHGNIRRPIHSDAPAESYSNVAMLFFSGNDDREALTLAKRMARNKKVRLTVAQFIAKSDEGEVDWEKILDSEVLRDAKSNTTLKIYRLQDSKNGVNFQRLESWEICLLQKI</sequence>
<evidence type="ECO:0000313" key="2">
    <source>
        <dbReference type="Proteomes" id="UP001164250"/>
    </source>
</evidence>
<evidence type="ECO:0000313" key="1">
    <source>
        <dbReference type="EMBL" id="KAJ0076335.1"/>
    </source>
</evidence>
<name>A0ACC0ZX07_9ROSI</name>
<dbReference type="Proteomes" id="UP001164250">
    <property type="component" value="Chromosome 15"/>
</dbReference>
<reference evidence="2" key="1">
    <citation type="journal article" date="2023" name="G3 (Bethesda)">
        <title>Genome assembly and association tests identify interacting loci associated with vigor, precocity, and sex in interspecific pistachio rootstocks.</title>
        <authorList>
            <person name="Palmer W."/>
            <person name="Jacygrad E."/>
            <person name="Sagayaradj S."/>
            <person name="Cavanaugh K."/>
            <person name="Han R."/>
            <person name="Bertier L."/>
            <person name="Beede B."/>
            <person name="Kafkas S."/>
            <person name="Golino D."/>
            <person name="Preece J."/>
            <person name="Michelmore R."/>
        </authorList>
    </citation>
    <scope>NUCLEOTIDE SEQUENCE [LARGE SCALE GENOMIC DNA]</scope>
</reference>
<comment type="caution">
    <text evidence="1">The sequence shown here is derived from an EMBL/GenBank/DDBJ whole genome shotgun (WGS) entry which is preliminary data.</text>
</comment>
<keyword evidence="2" id="KW-1185">Reference proteome</keyword>